<feature type="transmembrane region" description="Helical" evidence="7">
    <location>
        <begin position="185"/>
        <end position="202"/>
    </location>
</feature>
<feature type="domain" description="Major facilitator superfamily (MFS) profile" evidence="8">
    <location>
        <begin position="235"/>
        <end position="430"/>
    </location>
</feature>
<evidence type="ECO:0000256" key="2">
    <source>
        <dbReference type="ARBA" id="ARBA00022448"/>
    </source>
</evidence>
<dbReference type="GO" id="GO:0022857">
    <property type="term" value="F:transmembrane transporter activity"/>
    <property type="evidence" value="ECO:0007669"/>
    <property type="project" value="InterPro"/>
</dbReference>
<keyword evidence="4 7" id="KW-0812">Transmembrane</keyword>
<dbReference type="InterPro" id="IPR010290">
    <property type="entry name" value="TM_effector"/>
</dbReference>
<feature type="transmembrane region" description="Helical" evidence="7">
    <location>
        <begin position="269"/>
        <end position="290"/>
    </location>
</feature>
<sequence length="430" mass="44559">MADTLHNASPPRRPGRFGLSALAPDFPMLWGATTVSLLGNGISSAALPLLAATLSSDPIVVSSVVVVGRLPWLLFALPAGVMADRWDRKRAMWISDLVRAGLTAGLAVAVATGSAGIALLMVVGFLIAIADTVFDSASTAVLPKVVANDPEKIQRANSWLVGSRNTVESFVGPPLGGLLFSVSRSVPFFGDAVSFLVSSVLLRRMRGDYHVARNTLGDIGLRQAISEGFTWLWRQPVLRAITGIAGLFNVACLAQSAIFVLFAQQVFGLGAFGFSLLLAVGSFGALFGAAQAGRLNKWFGTAVSLRLALVVAGVACLVTAAAPNVWTAGAGEILAGLGAAIWNVNQMSLRQSGTPDHLLGRVTGVHRLVTYGAMPFGALLGGVLASLSGLRMSFVVAGAIMLALAVFASVTITRSRVAELTAPPADSQSA</sequence>
<dbReference type="SUPFAM" id="SSF103473">
    <property type="entry name" value="MFS general substrate transporter"/>
    <property type="match status" value="1"/>
</dbReference>
<keyword evidence="10" id="KW-1185">Reference proteome</keyword>
<dbReference type="Pfam" id="PF05977">
    <property type="entry name" value="MFS_3"/>
    <property type="match status" value="1"/>
</dbReference>
<organism evidence="9 10">
    <name type="scientific">Sphaerisporangium album</name>
    <dbReference type="NCBI Taxonomy" id="509200"/>
    <lineage>
        <taxon>Bacteria</taxon>
        <taxon>Bacillati</taxon>
        <taxon>Actinomycetota</taxon>
        <taxon>Actinomycetes</taxon>
        <taxon>Streptosporangiales</taxon>
        <taxon>Streptosporangiaceae</taxon>
        <taxon>Sphaerisporangium</taxon>
    </lineage>
</organism>
<evidence type="ECO:0000256" key="5">
    <source>
        <dbReference type="ARBA" id="ARBA00022989"/>
    </source>
</evidence>
<dbReference type="PANTHER" id="PTHR23513:SF6">
    <property type="entry name" value="MAJOR FACILITATOR SUPERFAMILY ASSOCIATED DOMAIN-CONTAINING PROTEIN"/>
    <property type="match status" value="1"/>
</dbReference>
<evidence type="ECO:0000256" key="4">
    <source>
        <dbReference type="ARBA" id="ARBA00022692"/>
    </source>
</evidence>
<feature type="transmembrane region" description="Helical" evidence="7">
    <location>
        <begin position="21"/>
        <end position="39"/>
    </location>
</feature>
<keyword evidence="2" id="KW-0813">Transport</keyword>
<evidence type="ECO:0000256" key="3">
    <source>
        <dbReference type="ARBA" id="ARBA00022475"/>
    </source>
</evidence>
<dbReference type="InterPro" id="IPR036259">
    <property type="entry name" value="MFS_trans_sf"/>
</dbReference>
<evidence type="ECO:0000256" key="6">
    <source>
        <dbReference type="ARBA" id="ARBA00023136"/>
    </source>
</evidence>
<proteinExistence type="predicted"/>
<feature type="transmembrane region" description="Helical" evidence="7">
    <location>
        <begin position="393"/>
        <end position="412"/>
    </location>
</feature>
<keyword evidence="3" id="KW-1003">Cell membrane</keyword>
<dbReference type="PROSITE" id="PS50850">
    <property type="entry name" value="MFS"/>
    <property type="match status" value="1"/>
</dbReference>
<dbReference type="InterPro" id="IPR020846">
    <property type="entry name" value="MFS_dom"/>
</dbReference>
<feature type="transmembrane region" description="Helical" evidence="7">
    <location>
        <begin position="302"/>
        <end position="320"/>
    </location>
</feature>
<evidence type="ECO:0000313" key="10">
    <source>
        <dbReference type="Proteomes" id="UP000253094"/>
    </source>
</evidence>
<dbReference type="OrthoDB" id="145388at2"/>
<evidence type="ECO:0000256" key="7">
    <source>
        <dbReference type="SAM" id="Phobius"/>
    </source>
</evidence>
<keyword evidence="6 7" id="KW-0472">Membrane</keyword>
<feature type="transmembrane region" description="Helical" evidence="7">
    <location>
        <begin position="59"/>
        <end position="81"/>
    </location>
</feature>
<evidence type="ECO:0000256" key="1">
    <source>
        <dbReference type="ARBA" id="ARBA00004651"/>
    </source>
</evidence>
<dbReference type="PANTHER" id="PTHR23513">
    <property type="entry name" value="INTEGRAL MEMBRANE EFFLUX PROTEIN-RELATED"/>
    <property type="match status" value="1"/>
</dbReference>
<dbReference type="Proteomes" id="UP000253094">
    <property type="component" value="Unassembled WGS sequence"/>
</dbReference>
<feature type="transmembrane region" description="Helical" evidence="7">
    <location>
        <begin position="240"/>
        <end position="263"/>
    </location>
</feature>
<dbReference type="CDD" id="cd06173">
    <property type="entry name" value="MFS_MefA_like"/>
    <property type="match status" value="1"/>
</dbReference>
<gene>
    <name evidence="9" type="ORF">DQ384_16120</name>
</gene>
<comment type="subcellular location">
    <subcellularLocation>
        <location evidence="1">Cell membrane</location>
        <topology evidence="1">Multi-pass membrane protein</topology>
    </subcellularLocation>
</comment>
<dbReference type="AlphaFoldDB" id="A0A367FKM8"/>
<name>A0A367FKM8_9ACTN</name>
<dbReference type="RefSeq" id="WP_114029630.1">
    <property type="nucleotide sequence ID" value="NZ_QOIL01000008.1"/>
</dbReference>
<evidence type="ECO:0000313" key="9">
    <source>
        <dbReference type="EMBL" id="RCG30267.1"/>
    </source>
</evidence>
<evidence type="ECO:0000259" key="8">
    <source>
        <dbReference type="PROSITE" id="PS50850"/>
    </source>
</evidence>
<feature type="transmembrane region" description="Helical" evidence="7">
    <location>
        <begin position="365"/>
        <end position="387"/>
    </location>
</feature>
<protein>
    <submittedName>
        <fullName evidence="9">MFS transporter</fullName>
    </submittedName>
</protein>
<feature type="transmembrane region" description="Helical" evidence="7">
    <location>
        <begin position="102"/>
        <end position="129"/>
    </location>
</feature>
<keyword evidence="5 7" id="KW-1133">Transmembrane helix</keyword>
<dbReference type="GO" id="GO:0005886">
    <property type="term" value="C:plasma membrane"/>
    <property type="evidence" value="ECO:0007669"/>
    <property type="project" value="UniProtKB-SubCell"/>
</dbReference>
<dbReference type="EMBL" id="QOIL01000008">
    <property type="protein sequence ID" value="RCG30267.1"/>
    <property type="molecule type" value="Genomic_DNA"/>
</dbReference>
<feature type="transmembrane region" description="Helical" evidence="7">
    <location>
        <begin position="326"/>
        <end position="344"/>
    </location>
</feature>
<comment type="caution">
    <text evidence="9">The sequence shown here is derived from an EMBL/GenBank/DDBJ whole genome shotgun (WGS) entry which is preliminary data.</text>
</comment>
<reference evidence="9 10" key="1">
    <citation type="submission" date="2018-06" db="EMBL/GenBank/DDBJ databases">
        <title>Sphaerisporangium craniellae sp. nov., isolated from a marine sponge in the South China Sea.</title>
        <authorList>
            <person name="Li L."/>
        </authorList>
    </citation>
    <scope>NUCLEOTIDE SEQUENCE [LARGE SCALE GENOMIC DNA]</scope>
    <source>
        <strain evidence="9 10">CCTCC AA 208026</strain>
    </source>
</reference>
<dbReference type="Gene3D" id="1.20.1250.20">
    <property type="entry name" value="MFS general substrate transporter like domains"/>
    <property type="match status" value="1"/>
</dbReference>
<accession>A0A367FKM8</accession>